<organism evidence="9 10">
    <name type="scientific">Rhodosalinus sediminis</name>
    <dbReference type="NCBI Taxonomy" id="1940533"/>
    <lineage>
        <taxon>Bacteria</taxon>
        <taxon>Pseudomonadati</taxon>
        <taxon>Pseudomonadota</taxon>
        <taxon>Alphaproteobacteria</taxon>
        <taxon>Rhodobacterales</taxon>
        <taxon>Paracoccaceae</taxon>
        <taxon>Rhodosalinus</taxon>
    </lineage>
</organism>
<dbReference type="PRINTS" id="PR00608">
    <property type="entry name" value="CYTCHROMECII"/>
</dbReference>
<name>A0A3D9BYR6_9RHOB</name>
<evidence type="ECO:0000256" key="3">
    <source>
        <dbReference type="ARBA" id="ARBA00022723"/>
    </source>
</evidence>
<reference evidence="9 10" key="1">
    <citation type="journal article" date="2017" name="Int. J. Syst. Evol. Microbiol.">
        <title>Rhodosalinus sediminis gen. nov., sp. nov., isolated from marine saltern.</title>
        <authorList>
            <person name="Guo L.Y."/>
            <person name="Ling S.K."/>
            <person name="Li C.M."/>
            <person name="Chen G.J."/>
            <person name="Du Z.J."/>
        </authorList>
    </citation>
    <scope>NUCLEOTIDE SEQUENCE [LARGE SCALE GENOMIC DNA]</scope>
    <source>
        <strain evidence="9 10">WDN1C137</strain>
    </source>
</reference>
<evidence type="ECO:0000256" key="1">
    <source>
        <dbReference type="ARBA" id="ARBA00022448"/>
    </source>
</evidence>
<dbReference type="GO" id="GO:0022900">
    <property type="term" value="P:electron transport chain"/>
    <property type="evidence" value="ECO:0007669"/>
    <property type="project" value="InterPro"/>
</dbReference>
<dbReference type="InterPro" id="IPR010980">
    <property type="entry name" value="Cyt_c/b562"/>
</dbReference>
<keyword evidence="3 6" id="KW-0479">Metal-binding</keyword>
<keyword evidence="5 6" id="KW-0408">Iron</keyword>
<sequence>MKTTTFAACLFAALPGLAAADGLEDIAEARRGYYKLLGSDMAALAAMAKGEVEYDAAVAETRARNMQILTTYDRAGLYVPGTSTADLPGETRALPAIWEDMAGVQEDGKAFVAAVEELQAAAGEGRAALGAAVQKVGGTCKSCHDDYRAKDF</sequence>
<dbReference type="GO" id="GO:0009055">
    <property type="term" value="F:electron transfer activity"/>
    <property type="evidence" value="ECO:0007669"/>
    <property type="project" value="InterPro"/>
</dbReference>
<keyword evidence="2 7" id="KW-0349">Heme</keyword>
<dbReference type="PIRSF" id="PIRSF000027">
    <property type="entry name" value="Cytc_c_prime"/>
    <property type="match status" value="1"/>
</dbReference>
<dbReference type="InterPro" id="IPR002321">
    <property type="entry name" value="Cyt_c_II"/>
</dbReference>
<keyword evidence="1" id="KW-0813">Transport</keyword>
<gene>
    <name evidence="9" type="ORF">DRV84_02255</name>
</gene>
<dbReference type="SUPFAM" id="SSF47175">
    <property type="entry name" value="Cytochromes"/>
    <property type="match status" value="1"/>
</dbReference>
<feature type="binding site" description="axial binding residue" evidence="6">
    <location>
        <position position="144"/>
    </location>
    <ligand>
        <name>heme c</name>
        <dbReference type="ChEBI" id="CHEBI:61717"/>
    </ligand>
    <ligandPart>
        <name>Fe</name>
        <dbReference type="ChEBI" id="CHEBI:18248"/>
    </ligandPart>
</feature>
<dbReference type="OrthoDB" id="7596534at2"/>
<evidence type="ECO:0000256" key="5">
    <source>
        <dbReference type="ARBA" id="ARBA00023004"/>
    </source>
</evidence>
<keyword evidence="4" id="KW-0249">Electron transport</keyword>
<dbReference type="AlphaFoldDB" id="A0A3D9BYR6"/>
<evidence type="ECO:0000256" key="2">
    <source>
        <dbReference type="ARBA" id="ARBA00022617"/>
    </source>
</evidence>
<dbReference type="PROSITE" id="PS51009">
    <property type="entry name" value="CYTCII"/>
    <property type="match status" value="1"/>
</dbReference>
<evidence type="ECO:0000313" key="10">
    <source>
        <dbReference type="Proteomes" id="UP000257131"/>
    </source>
</evidence>
<dbReference type="RefSeq" id="WP_115978468.1">
    <property type="nucleotide sequence ID" value="NZ_QOHR01000002.1"/>
</dbReference>
<feature type="signal peptide" evidence="8">
    <location>
        <begin position="1"/>
        <end position="20"/>
    </location>
</feature>
<accession>A0A3D9BYR6</accession>
<dbReference type="Gene3D" id="1.20.120.10">
    <property type="entry name" value="Cytochrome c/b562"/>
    <property type="match status" value="1"/>
</dbReference>
<evidence type="ECO:0000256" key="4">
    <source>
        <dbReference type="ARBA" id="ARBA00022982"/>
    </source>
</evidence>
<dbReference type="GO" id="GO:0020037">
    <property type="term" value="F:heme binding"/>
    <property type="evidence" value="ECO:0007669"/>
    <property type="project" value="InterPro"/>
</dbReference>
<feature type="chain" id="PRO_5017665582" evidence="8">
    <location>
        <begin position="21"/>
        <end position="152"/>
    </location>
</feature>
<comment type="caution">
    <text evidence="9">The sequence shown here is derived from an EMBL/GenBank/DDBJ whole genome shotgun (WGS) entry which is preliminary data.</text>
</comment>
<comment type="PTM">
    <text evidence="7">Binds 1 heme group per subunit.</text>
</comment>
<dbReference type="InterPro" id="IPR015984">
    <property type="entry name" value="Cyt_c_prime_subgr"/>
</dbReference>
<dbReference type="GO" id="GO:0042597">
    <property type="term" value="C:periplasmic space"/>
    <property type="evidence" value="ECO:0007669"/>
    <property type="project" value="InterPro"/>
</dbReference>
<evidence type="ECO:0000313" key="9">
    <source>
        <dbReference type="EMBL" id="REC58638.1"/>
    </source>
</evidence>
<proteinExistence type="predicted"/>
<evidence type="ECO:0000256" key="7">
    <source>
        <dbReference type="PIRSR" id="PIRSR000027-2"/>
    </source>
</evidence>
<evidence type="ECO:0000256" key="8">
    <source>
        <dbReference type="SAM" id="SignalP"/>
    </source>
</evidence>
<dbReference type="Proteomes" id="UP000257131">
    <property type="component" value="Unassembled WGS sequence"/>
</dbReference>
<protein>
    <submittedName>
        <fullName evidence="9">Cytochrome c</fullName>
    </submittedName>
</protein>
<evidence type="ECO:0000256" key="6">
    <source>
        <dbReference type="PIRSR" id="PIRSR000027-1"/>
    </source>
</evidence>
<dbReference type="EMBL" id="QOHR01000002">
    <property type="protein sequence ID" value="REC58638.1"/>
    <property type="molecule type" value="Genomic_DNA"/>
</dbReference>
<feature type="binding site" description="covalent" evidence="7">
    <location>
        <position position="140"/>
    </location>
    <ligand>
        <name>heme c</name>
        <dbReference type="ChEBI" id="CHEBI:61717"/>
    </ligand>
</feature>
<dbReference type="Pfam" id="PF01322">
    <property type="entry name" value="Cytochrom_C_2"/>
    <property type="match status" value="1"/>
</dbReference>
<dbReference type="InterPro" id="IPR012127">
    <property type="entry name" value="Cyt_c_prime"/>
</dbReference>
<feature type="binding site" description="covalent" evidence="7">
    <location>
        <position position="143"/>
    </location>
    <ligand>
        <name>heme c</name>
        <dbReference type="ChEBI" id="CHEBI:61717"/>
    </ligand>
</feature>
<keyword evidence="10" id="KW-1185">Reference proteome</keyword>
<keyword evidence="8" id="KW-0732">Signal</keyword>
<dbReference type="GO" id="GO:0005506">
    <property type="term" value="F:iron ion binding"/>
    <property type="evidence" value="ECO:0007669"/>
    <property type="project" value="InterPro"/>
</dbReference>